<proteinExistence type="predicted"/>
<evidence type="ECO:0000313" key="3">
    <source>
        <dbReference type="Proteomes" id="UP000294114"/>
    </source>
</evidence>
<dbReference type="EMBL" id="SHLD01000001">
    <property type="protein sequence ID" value="RZU74939.1"/>
    <property type="molecule type" value="Genomic_DNA"/>
</dbReference>
<dbReference type="SUPFAM" id="SSF54593">
    <property type="entry name" value="Glyoxalase/Bleomycin resistance protein/Dihydroxybiphenyl dioxygenase"/>
    <property type="match status" value="2"/>
</dbReference>
<dbReference type="PROSITE" id="PS51819">
    <property type="entry name" value="VOC"/>
    <property type="match status" value="1"/>
</dbReference>
<sequence>MPLHRLSSFTYSVPNVAEVMSYYTEFGLTDNGDGSMSTVDGGRQLYVEQGPYRRITAITLGADDPDDLGRISSSLAALGVECTVEGERLRTAEPISGTRVNVVVEQRVAQPTIAPAPTNGPGRVERVNARADGIMRTERVKPRRLGHVALVSADSEATMRFFADGLDFKVSDYAGSKSSAFMRCSPDHHNVAVFSGPASFPHHSSWQVNDLDDIGRGAEDLLAADAGRQAWGFGRHYAGSNFFWYLKDPAGTFSEYYADMDQITVDDLWTPQVCEGKSGLYSWGPVPSPDFMAPSDVAEIIAAQSS</sequence>
<keyword evidence="3" id="KW-1185">Reference proteome</keyword>
<evidence type="ECO:0000313" key="2">
    <source>
        <dbReference type="EMBL" id="RZU74939.1"/>
    </source>
</evidence>
<dbReference type="InterPro" id="IPR029068">
    <property type="entry name" value="Glyas_Bleomycin-R_OHBP_Dase"/>
</dbReference>
<comment type="caution">
    <text evidence="2">The sequence shown here is derived from an EMBL/GenBank/DDBJ whole genome shotgun (WGS) entry which is preliminary data.</text>
</comment>
<name>A0A4Q8BCY7_9ACTN</name>
<dbReference type="InterPro" id="IPR004360">
    <property type="entry name" value="Glyas_Fos-R_dOase_dom"/>
</dbReference>
<feature type="domain" description="VOC" evidence="1">
    <location>
        <begin position="144"/>
        <end position="259"/>
    </location>
</feature>
<organism evidence="2 3">
    <name type="scientific">Micromonospora kangleipakensis</name>
    <dbReference type="NCBI Taxonomy" id="1077942"/>
    <lineage>
        <taxon>Bacteria</taxon>
        <taxon>Bacillati</taxon>
        <taxon>Actinomycetota</taxon>
        <taxon>Actinomycetes</taxon>
        <taxon>Micromonosporales</taxon>
        <taxon>Micromonosporaceae</taxon>
        <taxon>Micromonospora</taxon>
    </lineage>
</organism>
<keyword evidence="2" id="KW-0223">Dioxygenase</keyword>
<dbReference type="Pfam" id="PF00903">
    <property type="entry name" value="Glyoxalase"/>
    <property type="match status" value="1"/>
</dbReference>
<protein>
    <submittedName>
        <fullName evidence="2">Catechol-2,3-dioxygenase</fullName>
    </submittedName>
</protein>
<dbReference type="AlphaFoldDB" id="A0A4Q8BCY7"/>
<reference evidence="2 3" key="1">
    <citation type="submission" date="2019-02" db="EMBL/GenBank/DDBJ databases">
        <title>Sequencing the genomes of 1000 actinobacteria strains.</title>
        <authorList>
            <person name="Klenk H.-P."/>
        </authorList>
    </citation>
    <scope>NUCLEOTIDE SEQUENCE [LARGE SCALE GENOMIC DNA]</scope>
    <source>
        <strain evidence="2 3">DSM 45612</strain>
    </source>
</reference>
<dbReference type="GO" id="GO:0051213">
    <property type="term" value="F:dioxygenase activity"/>
    <property type="evidence" value="ECO:0007669"/>
    <property type="project" value="UniProtKB-KW"/>
</dbReference>
<evidence type="ECO:0000259" key="1">
    <source>
        <dbReference type="PROSITE" id="PS51819"/>
    </source>
</evidence>
<dbReference type="Proteomes" id="UP000294114">
    <property type="component" value="Unassembled WGS sequence"/>
</dbReference>
<dbReference type="OrthoDB" id="3827654at2"/>
<dbReference type="RefSeq" id="WP_130334565.1">
    <property type="nucleotide sequence ID" value="NZ_SHLD01000001.1"/>
</dbReference>
<dbReference type="Gene3D" id="3.10.180.10">
    <property type="entry name" value="2,3-Dihydroxybiphenyl 1,2-Dioxygenase, domain 1"/>
    <property type="match status" value="1"/>
</dbReference>
<accession>A0A4Q8BCY7</accession>
<dbReference type="InterPro" id="IPR037523">
    <property type="entry name" value="VOC_core"/>
</dbReference>
<keyword evidence="2" id="KW-0560">Oxidoreductase</keyword>
<gene>
    <name evidence="2" type="ORF">EV384_3439</name>
</gene>